<dbReference type="EMBL" id="FUZU01000001">
    <property type="protein sequence ID" value="SKC59843.1"/>
    <property type="molecule type" value="Genomic_DNA"/>
</dbReference>
<sequence length="385" mass="42029">MALTIMRCGEDSNLLTETKKFTSIFDSNQFSEGFSPIDIQQTADGGYVVLGESRLIGTQLTGVYLLKADKYGNFVKFVDADTLNNPVARLSKVADKYYFFCVKNKGTDVHLASFDENLDNFTTTPLGFVNPAASLAIDQGLLLYSVDINGKQSIISLIGLDGSTIKQKGYTIGDGDDSEKPLSEHFLKTGKQFPFDVGMVSPGVYYFNGFYDYTFSLIFTDINGDEPIGIISGQQDDGGFSALTPLSSSKYAAARYNFGDNYFLPNTQIVATENRPGIDLGGLSLPELISETKVKILRSVVKEKNVLIYAADTQTRQIGLYFYDEATGAFIGSKYLGFSNPFTIGNLINTEDGGIAVCGTTYLAGRFPRISIFKLSKEEVASNVK</sequence>
<name>A0A1T5K839_9BACT</name>
<dbReference type="Proteomes" id="UP000190961">
    <property type="component" value="Unassembled WGS sequence"/>
</dbReference>
<dbReference type="STRING" id="688867.SAMN05660236_1911"/>
<accession>A0A1T5K839</accession>
<gene>
    <name evidence="1" type="ORF">SAMN05660236_1911</name>
</gene>
<dbReference type="AlphaFoldDB" id="A0A1T5K839"/>
<keyword evidence="2" id="KW-1185">Reference proteome</keyword>
<protein>
    <submittedName>
        <fullName evidence="1">Uncharacterized protein</fullName>
    </submittedName>
</protein>
<proteinExistence type="predicted"/>
<organism evidence="1 2">
    <name type="scientific">Ohtaekwangia koreensis</name>
    <dbReference type="NCBI Taxonomy" id="688867"/>
    <lineage>
        <taxon>Bacteria</taxon>
        <taxon>Pseudomonadati</taxon>
        <taxon>Bacteroidota</taxon>
        <taxon>Cytophagia</taxon>
        <taxon>Cytophagales</taxon>
        <taxon>Fulvivirgaceae</taxon>
        <taxon>Ohtaekwangia</taxon>
    </lineage>
</organism>
<evidence type="ECO:0000313" key="1">
    <source>
        <dbReference type="EMBL" id="SKC59843.1"/>
    </source>
</evidence>
<reference evidence="1 2" key="1">
    <citation type="submission" date="2017-02" db="EMBL/GenBank/DDBJ databases">
        <authorList>
            <person name="Peterson S.W."/>
        </authorList>
    </citation>
    <scope>NUCLEOTIDE SEQUENCE [LARGE SCALE GENOMIC DNA]</scope>
    <source>
        <strain evidence="1 2">DSM 25262</strain>
    </source>
</reference>
<evidence type="ECO:0000313" key="2">
    <source>
        <dbReference type="Proteomes" id="UP000190961"/>
    </source>
</evidence>